<feature type="domain" description="Laminin EGF-like" evidence="26">
    <location>
        <begin position="1358"/>
        <end position="1406"/>
    </location>
</feature>
<dbReference type="FunFam" id="2.10.25.10:FF:000209">
    <property type="entry name" value="Laminin subunit alpha 5"/>
    <property type="match status" value="3"/>
</dbReference>
<evidence type="ECO:0000256" key="9">
    <source>
        <dbReference type="ARBA" id="ARBA00023157"/>
    </source>
</evidence>
<dbReference type="FunFam" id="2.10.25.10:FF:000069">
    <property type="entry name" value="Laminin subunit alpha 1"/>
    <property type="match status" value="1"/>
</dbReference>
<dbReference type="CDD" id="cd00055">
    <property type="entry name" value="EGF_Lam"/>
    <property type="match status" value="14"/>
</dbReference>
<feature type="domain" description="Laminin EGF-like" evidence="26">
    <location>
        <begin position="1733"/>
        <end position="1788"/>
    </location>
</feature>
<dbReference type="GO" id="GO:0005576">
    <property type="term" value="C:extracellular region"/>
    <property type="evidence" value="ECO:0007669"/>
    <property type="project" value="UniProtKB-ARBA"/>
</dbReference>
<dbReference type="InterPro" id="IPR000034">
    <property type="entry name" value="Laminin_IV"/>
</dbReference>
<dbReference type="Pfam" id="PF06009">
    <property type="entry name" value="Laminin_II"/>
    <property type="match status" value="1"/>
</dbReference>
<feature type="disulfide bond" evidence="21">
    <location>
        <begin position="470"/>
        <end position="479"/>
    </location>
</feature>
<dbReference type="FunFam" id="2.10.25.10:FF:000083">
    <property type="entry name" value="Laminin subunit alpha"/>
    <property type="match status" value="1"/>
</dbReference>
<feature type="disulfide bond" evidence="21">
    <location>
        <begin position="540"/>
        <end position="552"/>
    </location>
</feature>
<dbReference type="InterPro" id="IPR002049">
    <property type="entry name" value="LE_dom"/>
</dbReference>
<feature type="region of interest" description="Disordered" evidence="23">
    <location>
        <begin position="2215"/>
        <end position="2235"/>
    </location>
</feature>
<dbReference type="SUPFAM" id="SSF49899">
    <property type="entry name" value="Concanavalin A-like lectins/glucanases"/>
    <property type="match status" value="5"/>
</dbReference>
<feature type="domain" description="Laminin EGF-like" evidence="26">
    <location>
        <begin position="1407"/>
        <end position="1457"/>
    </location>
</feature>
<evidence type="ECO:0000256" key="16">
    <source>
        <dbReference type="ARBA" id="ARBA00076920"/>
    </source>
</evidence>
<feature type="disulfide bond" evidence="21">
    <location>
        <begin position="495"/>
        <end position="507"/>
    </location>
</feature>
<feature type="disulfide bond" evidence="21">
    <location>
        <begin position="1759"/>
        <end position="1768"/>
    </location>
</feature>
<dbReference type="GO" id="GO:0030155">
    <property type="term" value="P:regulation of cell adhesion"/>
    <property type="evidence" value="ECO:0007669"/>
    <property type="project" value="InterPro"/>
</dbReference>
<dbReference type="PROSITE" id="PS00022">
    <property type="entry name" value="EGF_1"/>
    <property type="match status" value="1"/>
</dbReference>
<dbReference type="GO" id="GO:0045995">
    <property type="term" value="P:regulation of embryonic development"/>
    <property type="evidence" value="ECO:0007669"/>
    <property type="project" value="InterPro"/>
</dbReference>
<comment type="subcellular location">
    <subcellularLocation>
        <location evidence="1">Secreted</location>
        <location evidence="1">Extracellular space</location>
        <location evidence="1">Extracellular matrix</location>
        <location evidence="1">Basement membrane</location>
    </subcellularLocation>
</comment>
<evidence type="ECO:0000256" key="15">
    <source>
        <dbReference type="ARBA" id="ARBA00075415"/>
    </source>
</evidence>
<feature type="domain" description="Laminin EGF-like" evidence="26">
    <location>
        <begin position="639"/>
        <end position="691"/>
    </location>
</feature>
<feature type="signal peptide" evidence="24">
    <location>
        <begin position="1"/>
        <end position="29"/>
    </location>
</feature>
<dbReference type="PANTHER" id="PTHR10574:SF406">
    <property type="entry name" value="LAMININ SUBUNIT ALPHA 5"/>
    <property type="match status" value="1"/>
</dbReference>
<evidence type="ECO:0000256" key="3">
    <source>
        <dbReference type="ARBA" id="ARBA00022530"/>
    </source>
</evidence>
<feature type="domain" description="Laminin IV type A" evidence="27">
    <location>
        <begin position="1478"/>
        <end position="1656"/>
    </location>
</feature>
<dbReference type="Gene3D" id="2.10.25.10">
    <property type="entry name" value="Laminin"/>
    <property type="match status" value="12"/>
</dbReference>
<reference evidence="29 30" key="1">
    <citation type="submission" date="2020-02" db="EMBL/GenBank/DDBJ databases">
        <title>A chromosome-scale genome assembly of the black bullhead catfish (Ameiurus melas).</title>
        <authorList>
            <person name="Wen M."/>
            <person name="Zham M."/>
            <person name="Cabau C."/>
            <person name="Klopp C."/>
            <person name="Donnadieu C."/>
            <person name="Roques C."/>
            <person name="Bouchez O."/>
            <person name="Lampietro C."/>
            <person name="Jouanno E."/>
            <person name="Herpin A."/>
            <person name="Louis A."/>
            <person name="Berthelot C."/>
            <person name="Parey E."/>
            <person name="Roest-Crollius H."/>
            <person name="Braasch I."/>
            <person name="Postlethwait J."/>
            <person name="Robinson-Rechavi M."/>
            <person name="Echchiki A."/>
            <person name="Begum T."/>
            <person name="Montfort J."/>
            <person name="Schartl M."/>
            <person name="Bobe J."/>
            <person name="Guiguen Y."/>
        </authorList>
    </citation>
    <scope>NUCLEOTIDE SEQUENCE [LARGE SCALE GENOMIC DNA]</scope>
    <source>
        <strain evidence="29">M_S1</strain>
        <tissue evidence="29">Blood</tissue>
    </source>
</reference>
<evidence type="ECO:0000256" key="24">
    <source>
        <dbReference type="SAM" id="SignalP"/>
    </source>
</evidence>
<dbReference type="InterPro" id="IPR050440">
    <property type="entry name" value="Laminin/Netrin_ECM"/>
</dbReference>
<evidence type="ECO:0000256" key="22">
    <source>
        <dbReference type="SAM" id="Coils"/>
    </source>
</evidence>
<evidence type="ECO:0000256" key="5">
    <source>
        <dbReference type="ARBA" id="ARBA00022737"/>
    </source>
</evidence>
<dbReference type="PANTHER" id="PTHR10574">
    <property type="entry name" value="NETRIN/LAMININ-RELATED"/>
    <property type="match status" value="1"/>
</dbReference>
<comment type="caution">
    <text evidence="21">Lacks conserved residue(s) required for the propagation of feature annotation.</text>
</comment>
<keyword evidence="4 24" id="KW-0732">Signal</keyword>
<name>A0A7J6B3B7_AMEME</name>
<feature type="disulfide bond" evidence="21">
    <location>
        <begin position="1428"/>
        <end position="1437"/>
    </location>
</feature>
<dbReference type="GO" id="GO:0009888">
    <property type="term" value="P:tissue development"/>
    <property type="evidence" value="ECO:0007669"/>
    <property type="project" value="TreeGrafter"/>
</dbReference>
<sequence length="3332" mass="369165">MARSRRAQLLAQLLVTCVICVLVAVRARASVNDVPGGFSMTPPYFNLAESSVISATATCGEEENGNPRTDLYCKLVGGPTVGLTSQTIQGQYCDHCNANNPEKARPVSNAIDGTERWWQSPPLSRGIRYNEINVTLDLGQLFHVAYIIVKFANSPRPDLWVLERSVDHGKTFTPWQYFAHLKQDCIERFGKEPNSRVVGDDDQICTTEYSRIVPLENGEIFVSLVNGRPGSKNFAYSPALQEFTKATNIRLRFLRTNTLLGHLISKAQRDPTVTRRYYYSIKDISVGGRCVCHGHAHSCGVRVPGRQILLQCECQHNTCGESCDRCCPGYHQKAWRVATTDSQNECEPCQCHSHATDCYYDAEVERRRASLNIHGRYDGGGVCVNCQHNTAGVNCEVCAEGYYRPHGVPPESPTGCIPYIDQLIKTPAPPTGNAVDCPVGFFGAPNCQPCACERGGTAPEICTVSGHCLCRPEVTGQSCDRCRPGHHSFPYCHVCRCDGPGVYDLSCEPTGQCRCRPNYIGLQCEQCAMGYYSYPTCSACHCLREGSLDGSCDPKTGQCVCNPAVMGHRCDRCVEPDQTFPDCFDLDTSCNSAGSDVDTKDPVTEACICLPYVEGPECEHCKPLYWNLDPENPTGCAECMCDAKGTQSGVGECHEKTGECFCKPNICSHACDTCDDGYFLLQEKNYFGCQGCQCDVGGAVGRGCDELTGQCWCRKHMRGRTCSEPEPSFYIPDLHHLKFEAENGIMPNARPVRFGYDPNEFPQFSWRGYATLSRAQSEVCVSVHANETHPPHFLMLLRYANPNGAHVSGRVTVTRTRGPPGSGDSKEVLFPPSRSPAFLTVPGDGFAQPFTLSTGKWIVCVQAEGILLDYVVLLPSAYYEARILQEEITEPCTYRSRDGNCLLYKHVPLDGFPSALASQSLGSTHRHGRIRQPTADHPELVSVNGRQLRLMLHVPESGSHVLVLEYANEVDAYQNVNVYIGGQPKDQVQTRANIYTCAYSFLCRSVVVDGQNRIAHFLLPPKAEILLQSPTRSVLLYRVYAVPSDEFTMELVQPSVLCVSHHGRFTEDSKHCVQSQFNTPPTALTLDASTVTRPSRFSTPASGRCDGPLLKSPQSEVELRAHVPQTGRYIFIVHYCQPEHTTFPVEVLLDSGEIWKGHVNASFCPSVSGCRSVVIADRRIALDVFKQTLSITLTIPKGKTLTLDSVLVIPEEIYSPELLNPQALGKASDFINQCGAQGFYIDLHSASEFCKSSARSLVAHYLDGALPCHCDQSGSTSPTCEPIGGQCQCRPHVIGRQCSRCATGFYGFPYCRRCQCGRRLCDEVTGECICPPQTVRPACDVCQSETFSYHPLLGCEGCDCSPTGIRNGDTGQCDVTTGQCTCKPRIGGRQCSQCVAGYYRFPDCLACSCNAGGVTAQICDPDTGRCLCKSNVEGPRCDVCRKGSFHFDPSDPRGCTECFCFGVTDQCHSSDKRRGKFVDMRSWRLVTADQEEVGSVLNPLSNTVVADVQELPASVLQLHWVLPQSYLGDRVSSYGGYLTYQVKSFGLQREGMSLLDKQPDVILKGEKMMVVYRDPQSPLPDRVYEGRMQLVEGSFRHSGTNRPVSRAELMRVLAQLEAVWIRALYFSHTQRLSVGEVGLEEASRVGTGAPAGTVEVCTCPPEYTGDSCQRCARGYYSDRNGRCVSCACNGRSDDCDEITGRCLNCQENTAGDHCERCKDGYYGNAALGTCTICPCPLRLESNNFAVGCSEVSGRIRCQCKPGYAGEKCERCAPGYFGRPEVYGGSCRPCNCNGNSCSPTTGVCNYIQDPKDTNSAEECTECDRCAQTLLDDLERLDVELARLKMQLDSINSSSEAHKRLKELEKAISEVKSMVITYTTDVGKLRPKVTELERDVRALTLDINKLKQEAEKRSDEAQKLVKNVENTHTKARDLNSQILEMLRKIQELLKQLTDPSLGGSGTLPSGDADNLLREAERLVRVMQERSFSPQKDAAEKELDEAKKLLDYIKNNCTKQFNQNQEAAERIRGLLNDYEDKLKELDKALKEASETVQKANTQNTLNAQTLTEQLKRINDLEREKTSLQNATAMAKQQLKGVEDLLKMLGESKKEYEIIAAELDGAKTELTNRMNSISRAAALQGLVKDAEDHAALLNRLANELQEAIKNSSGRADVKDALAAVDAYKNITEAIKAAEEAAKKAKEAADKALNDVIRGDVSNRAKDLNDQGTSLQKEAKKAEKDLKQLKDDLNEQQQRLDDAQKKQTQLDKDLRDINNDLNNIQRDDIATMIDIAKRTAGAANASASNTMNRLKDINAEINAIKALNVNGTPDQANINRILSDVDMAVKNLSNSIPSLLDKFTQVEKLSSDIDPNNNISYNIMRIKELIEQARSAANRVPVPMKFTGLEHVELRLPRTLDDLRAYTTMSLLLHRPVGRGDGRRRRRQGSGNDGNLFVLYLGNKDTTKDYLGMALRNNVLYFVYKLNGKVEEIESVDITLSNPDRIFMDKVDMRRIYEDAQVNLTKLFTTNKPDREVPRSAQGDALHNLLDLHPSEAVFYVGGYPNNFTPPPPLNYPGYQGCIEFNMFNEKFISLYNFKSLGPENVILQTPCKRYIQQEEVEYLDGTGYIQLQLENVRKRLNINQKIETRAENGVLLFMGNENSYYLITLENRYLVLRSKVGDKQLVTNRSTNTQDLNEELRVFFDSTKNDIQIRFRSKNDVTGPYAYETFDSCFIGGVPSDLRRRYNITVPPLRGYVTSLTVNNKAPSPLNKVGAGRSYSNKMLALRNAEFSTGSSLDSLPTGFRLDGDLTLSLGFKSTEKDGLLLQNKQASKEIGLSMVNGYVVLKDQNRAWSSNKQYQDGEWHYVTATNEGGRMELRVDEDDTGKGFTQAPDLNFLSDNVTLGAGSFTGCMSNVYLRRSDALYLPEDLSDFSWTGDVVLDTCTSEHQPEYMWDNRKKDGKEAIKDDGVSSCFHPTPIPDSFHLAGASSSLSYTMPSKALTHRPYFSLDVKTKSAEGLLFYIPAEQEKYHLALYVSKGRIRLSVGRQREIFNREKYNDGKWHTVTLSLEKRRFRLVIDGLRAQDGVLNPGESSSIQLSTAVHLGSPPPHTHADLKWKGLPVHGVVGCVRNFRMNGSAMAAPAVNCGVGLCFEGQMESGAYFSGKGAHIIIDESFMVTGKFELVFELRPSNQSGLLLHTGNSDHHLTVFMRKGEVVAQVNNGGGGFNVSVHPNQSLCDGVFHRIAVIQRNNVVEMHVDTEGKYTIGPSSSSPTRDRFPVYVGGVPDRRRFSFLPVTESYVGCLQNMVFNRDVVVFDKLSAVFGPVNVRECPANLTAPSPQ</sequence>
<dbReference type="GO" id="GO:0007411">
    <property type="term" value="P:axon guidance"/>
    <property type="evidence" value="ECO:0007669"/>
    <property type="project" value="TreeGrafter"/>
</dbReference>
<dbReference type="FunFam" id="2.10.25.10:FF:000065">
    <property type="entry name" value="Laminin subunit beta 1"/>
    <property type="match status" value="1"/>
</dbReference>
<evidence type="ECO:0000256" key="11">
    <source>
        <dbReference type="ARBA" id="ARBA00023292"/>
    </source>
</evidence>
<evidence type="ECO:0000256" key="17">
    <source>
        <dbReference type="ARBA" id="ARBA00076958"/>
    </source>
</evidence>
<dbReference type="InterPro" id="IPR013320">
    <property type="entry name" value="ConA-like_dom_sf"/>
</dbReference>
<dbReference type="PROSITE" id="PS51117">
    <property type="entry name" value="LAMININ_NTER"/>
    <property type="match status" value="1"/>
</dbReference>
<feature type="disulfide bond" evidence="21">
    <location>
        <begin position="1382"/>
        <end position="1391"/>
    </location>
</feature>
<dbReference type="FunFam" id="2.60.120.260:FF:000092">
    <property type="entry name" value="Laminin subunit alpha-3"/>
    <property type="match status" value="1"/>
</dbReference>
<feature type="domain" description="Laminin N-terminal" evidence="28">
    <location>
        <begin position="36"/>
        <end position="289"/>
    </location>
</feature>
<dbReference type="PROSITE" id="PS50025">
    <property type="entry name" value="LAM_G_DOMAIN"/>
    <property type="match status" value="4"/>
</dbReference>
<feature type="domain" description="Laminin G" evidence="25">
    <location>
        <begin position="2779"/>
        <end position="2936"/>
    </location>
</feature>
<feature type="disulfide bond" evidence="21">
    <location>
        <begin position="662"/>
        <end position="671"/>
    </location>
</feature>
<dbReference type="InterPro" id="IPR009254">
    <property type="entry name" value="Laminin_aI"/>
</dbReference>
<comment type="subunit">
    <text evidence="12">Laminin is a complex glycoprotein, consisting of three different polypeptide chains (alpha, beta, gamma), which are bound to each other by disulfide bonds into a cross-shaped molecule comprising one long and three short arms with globules at each end. Beta-1 is a subunit of laminin-1 (laminin-111 or EHS laminin), laminin-2 (laminin-211 or merosin), laminin-6 (laminin-311 or K-laminin), laminin-8 (laminin-411), laminin-10 (laminin-511) and laminin-12 (laminin-213). Interacts with ITGB1.</text>
</comment>
<feature type="disulfide bond" evidence="21">
    <location>
        <begin position="1270"/>
        <end position="1287"/>
    </location>
</feature>
<evidence type="ECO:0000256" key="19">
    <source>
        <dbReference type="ARBA" id="ARBA00083431"/>
    </source>
</evidence>
<dbReference type="GO" id="GO:0009887">
    <property type="term" value="P:animal organ morphogenesis"/>
    <property type="evidence" value="ECO:0007669"/>
    <property type="project" value="TreeGrafter"/>
</dbReference>
<feature type="disulfide bond" evidence="21">
    <location>
        <begin position="542"/>
        <end position="559"/>
    </location>
</feature>
<evidence type="ECO:0000256" key="6">
    <source>
        <dbReference type="ARBA" id="ARBA00022869"/>
    </source>
</evidence>
<dbReference type="Gene3D" id="2.60.120.200">
    <property type="match status" value="5"/>
</dbReference>
<feature type="coiled-coil region" evidence="22">
    <location>
        <begin position="1825"/>
        <end position="1949"/>
    </location>
</feature>
<dbReference type="CDD" id="cd00110">
    <property type="entry name" value="LamG"/>
    <property type="match status" value="4"/>
</dbReference>
<feature type="coiled-coil region" evidence="22">
    <location>
        <begin position="1989"/>
        <end position="2090"/>
    </location>
</feature>
<dbReference type="EMBL" id="JAAGNN010000005">
    <property type="protein sequence ID" value="KAF4088879.1"/>
    <property type="molecule type" value="Genomic_DNA"/>
</dbReference>
<evidence type="ECO:0000259" key="25">
    <source>
        <dbReference type="PROSITE" id="PS50025"/>
    </source>
</evidence>
<evidence type="ECO:0000256" key="14">
    <source>
        <dbReference type="ARBA" id="ARBA00075282"/>
    </source>
</evidence>
<dbReference type="Pfam" id="PF00055">
    <property type="entry name" value="Laminin_N"/>
    <property type="match status" value="1"/>
</dbReference>
<dbReference type="FunFam" id="2.10.25.10:FF:000090">
    <property type="entry name" value="laminin subunit alpha"/>
    <property type="match status" value="1"/>
</dbReference>
<evidence type="ECO:0000256" key="7">
    <source>
        <dbReference type="ARBA" id="ARBA00022889"/>
    </source>
</evidence>
<feature type="disulfide bond" evidence="21">
    <location>
        <begin position="1407"/>
        <end position="1419"/>
    </location>
</feature>
<dbReference type="SMART" id="SM00281">
    <property type="entry name" value="LamB"/>
    <property type="match status" value="1"/>
</dbReference>
<evidence type="ECO:0000256" key="21">
    <source>
        <dbReference type="PROSITE-ProRule" id="PRU00460"/>
    </source>
</evidence>
<feature type="disulfide bond" evidence="21">
    <location>
        <begin position="561"/>
        <end position="570"/>
    </location>
</feature>
<keyword evidence="6" id="KW-0084">Basement membrane</keyword>
<keyword evidence="10" id="KW-0325">Glycoprotein</keyword>
<feature type="domain" description="Laminin G" evidence="25">
    <location>
        <begin position="3150"/>
        <end position="3322"/>
    </location>
</feature>
<dbReference type="Pfam" id="PF06008">
    <property type="entry name" value="Laminin_I"/>
    <property type="match status" value="1"/>
</dbReference>
<feature type="disulfide bond" evidence="21">
    <location>
        <begin position="1268"/>
        <end position="1280"/>
    </location>
</feature>
<dbReference type="Gene3D" id="2.60.120.260">
    <property type="entry name" value="Galactose-binding domain-like"/>
    <property type="match status" value="1"/>
</dbReference>
<dbReference type="PROSITE" id="PS01248">
    <property type="entry name" value="EGF_LAM_1"/>
    <property type="match status" value="6"/>
</dbReference>
<dbReference type="Proteomes" id="UP000593565">
    <property type="component" value="Unassembled WGS sequence"/>
</dbReference>
<evidence type="ECO:0000256" key="13">
    <source>
        <dbReference type="ARBA" id="ARBA00071083"/>
    </source>
</evidence>
<evidence type="ECO:0000256" key="4">
    <source>
        <dbReference type="ARBA" id="ARBA00022729"/>
    </source>
</evidence>
<dbReference type="PRINTS" id="PR00011">
    <property type="entry name" value="EGFLAMININ"/>
</dbReference>
<dbReference type="FunFam" id="2.10.25.10:FF:000084">
    <property type="entry name" value="Laminin subunit alpha 3"/>
    <property type="match status" value="1"/>
</dbReference>
<keyword evidence="30" id="KW-1185">Reference proteome</keyword>
<evidence type="ECO:0000259" key="26">
    <source>
        <dbReference type="PROSITE" id="PS50027"/>
    </source>
</evidence>
<feature type="domain" description="Laminin G" evidence="25">
    <location>
        <begin position="2974"/>
        <end position="3143"/>
    </location>
</feature>
<evidence type="ECO:0000256" key="8">
    <source>
        <dbReference type="ARBA" id="ARBA00023054"/>
    </source>
</evidence>
<dbReference type="GO" id="GO:0043259">
    <property type="term" value="C:laminin-10 complex"/>
    <property type="evidence" value="ECO:0007669"/>
    <property type="project" value="UniProtKB-ARBA"/>
</dbReference>
<evidence type="ECO:0000313" key="29">
    <source>
        <dbReference type="EMBL" id="KAF4088879.1"/>
    </source>
</evidence>
<evidence type="ECO:0000256" key="18">
    <source>
        <dbReference type="ARBA" id="ARBA00082919"/>
    </source>
</evidence>
<evidence type="ECO:0000256" key="1">
    <source>
        <dbReference type="ARBA" id="ARBA00004302"/>
    </source>
</evidence>
<dbReference type="InterPro" id="IPR056863">
    <property type="entry name" value="LMN_ATRN_NET-like_EGF"/>
</dbReference>
<feature type="domain" description="Laminin EGF-like" evidence="26">
    <location>
        <begin position="1686"/>
        <end position="1732"/>
    </location>
</feature>
<feature type="domain" description="Laminin G" evidence="25">
    <location>
        <begin position="2394"/>
        <end position="2603"/>
    </location>
</feature>
<comment type="caution">
    <text evidence="29">The sequence shown here is derived from an EMBL/GenBank/DDBJ whole genome shotgun (WGS) entry which is preliminary data.</text>
</comment>
<feature type="disulfide bond" evidence="21">
    <location>
        <begin position="515"/>
        <end position="524"/>
    </location>
</feature>
<dbReference type="GO" id="GO:0005606">
    <property type="term" value="C:laminin-1 complex"/>
    <property type="evidence" value="ECO:0007669"/>
    <property type="project" value="UniProtKB-ARBA"/>
</dbReference>
<feature type="disulfide bond" evidence="21">
    <location>
        <begin position="1409"/>
        <end position="1426"/>
    </location>
</feature>
<feature type="disulfide bond" evidence="21">
    <location>
        <begin position="1705"/>
        <end position="1714"/>
    </location>
</feature>
<dbReference type="GO" id="GO:0007155">
    <property type="term" value="P:cell adhesion"/>
    <property type="evidence" value="ECO:0007669"/>
    <property type="project" value="UniProtKB-KW"/>
</dbReference>
<dbReference type="PROSITE" id="PS51115">
    <property type="entry name" value="LAMININ_IVA"/>
    <property type="match status" value="1"/>
</dbReference>
<organism evidence="29 30">
    <name type="scientific">Ameiurus melas</name>
    <name type="common">Black bullhead</name>
    <name type="synonym">Silurus melas</name>
    <dbReference type="NCBI Taxonomy" id="219545"/>
    <lineage>
        <taxon>Eukaryota</taxon>
        <taxon>Metazoa</taxon>
        <taxon>Chordata</taxon>
        <taxon>Craniata</taxon>
        <taxon>Vertebrata</taxon>
        <taxon>Euteleostomi</taxon>
        <taxon>Actinopterygii</taxon>
        <taxon>Neopterygii</taxon>
        <taxon>Teleostei</taxon>
        <taxon>Ostariophysi</taxon>
        <taxon>Siluriformes</taxon>
        <taxon>Ictaluridae</taxon>
        <taxon>Ameiurus</taxon>
    </lineage>
</organism>
<keyword evidence="11 21" id="KW-0424">Laminin EGF-like domain</keyword>
<accession>A0A7J6B3B7</accession>
<evidence type="ECO:0000256" key="2">
    <source>
        <dbReference type="ARBA" id="ARBA00022525"/>
    </source>
</evidence>
<keyword evidence="8 22" id="KW-0175">Coiled coil</keyword>
<dbReference type="Pfam" id="PF02210">
    <property type="entry name" value="Laminin_G_2"/>
    <property type="match status" value="4"/>
</dbReference>
<keyword evidence="9 21" id="KW-1015">Disulfide bond</keyword>
<dbReference type="FunFam" id="2.10.25.10:FF:000033">
    <property type="entry name" value="Laminin subunit alpha 2"/>
    <property type="match status" value="1"/>
</dbReference>
<feature type="domain" description="Laminin EGF-like" evidence="26">
    <location>
        <begin position="1268"/>
        <end position="1313"/>
    </location>
</feature>
<keyword evidence="3" id="KW-0272">Extracellular matrix</keyword>
<dbReference type="SMART" id="SM00180">
    <property type="entry name" value="EGF_Lam"/>
    <property type="match status" value="15"/>
</dbReference>
<dbReference type="FunFam" id="2.10.25.10:FF:000388">
    <property type="entry name" value="Laminin subunit alpha"/>
    <property type="match status" value="1"/>
</dbReference>
<dbReference type="SUPFAM" id="SSF57196">
    <property type="entry name" value="EGF/Laminin"/>
    <property type="match status" value="12"/>
</dbReference>
<feature type="domain" description="Laminin EGF-like" evidence="26">
    <location>
        <begin position="495"/>
        <end position="539"/>
    </location>
</feature>
<dbReference type="FunFam" id="2.10.25.10:FF:000011">
    <property type="entry name" value="Cadherin EGF LAG seven-pass G-type receptor"/>
    <property type="match status" value="1"/>
</dbReference>
<dbReference type="InterPro" id="IPR008211">
    <property type="entry name" value="Laminin_N"/>
</dbReference>
<dbReference type="Pfam" id="PF00053">
    <property type="entry name" value="EGF_laminin"/>
    <property type="match status" value="13"/>
</dbReference>
<evidence type="ECO:0000256" key="23">
    <source>
        <dbReference type="SAM" id="MobiDB-lite"/>
    </source>
</evidence>
<evidence type="ECO:0000256" key="20">
    <source>
        <dbReference type="ARBA" id="ARBA00083813"/>
    </source>
</evidence>
<dbReference type="InterPro" id="IPR001791">
    <property type="entry name" value="Laminin_G"/>
</dbReference>
<dbReference type="SMART" id="SM00181">
    <property type="entry name" value="EGF"/>
    <property type="match status" value="7"/>
</dbReference>
<protein>
    <recommendedName>
        <fullName evidence="13">Laminin subunit beta-1</fullName>
    </recommendedName>
    <alternativeName>
        <fullName evidence="16">Laminin B1 chain</fullName>
    </alternativeName>
    <alternativeName>
        <fullName evidence="14">Laminin-1 subunit beta</fullName>
    </alternativeName>
    <alternativeName>
        <fullName evidence="18">Laminin-10 subunit beta</fullName>
    </alternativeName>
    <alternativeName>
        <fullName evidence="15">Laminin-12 subunit beta</fullName>
    </alternativeName>
    <alternativeName>
        <fullName evidence="19">Laminin-2 subunit beta</fullName>
    </alternativeName>
    <alternativeName>
        <fullName evidence="17">Laminin-6 subunit beta</fullName>
    </alternativeName>
    <alternativeName>
        <fullName evidence="20">Laminin-8 subunit beta</fullName>
    </alternativeName>
</protein>
<dbReference type="GO" id="GO:0005201">
    <property type="term" value="F:extracellular matrix structural constituent"/>
    <property type="evidence" value="ECO:0007669"/>
    <property type="project" value="TreeGrafter"/>
</dbReference>
<dbReference type="Pfam" id="PF00052">
    <property type="entry name" value="Laminin_B"/>
    <property type="match status" value="1"/>
</dbReference>
<dbReference type="GO" id="GO:0005737">
    <property type="term" value="C:cytoplasm"/>
    <property type="evidence" value="ECO:0007669"/>
    <property type="project" value="UniProtKB-ARBA"/>
</dbReference>
<keyword evidence="7" id="KW-0130">Cell adhesion</keyword>
<dbReference type="PROSITE" id="PS50027">
    <property type="entry name" value="EGF_LAM_2"/>
    <property type="match status" value="9"/>
</dbReference>
<keyword evidence="2" id="KW-0964">Secreted</keyword>
<dbReference type="InterPro" id="IPR010307">
    <property type="entry name" value="Laminin_dom_II"/>
</dbReference>
<keyword evidence="5" id="KW-0677">Repeat</keyword>
<dbReference type="GO" id="GO:0030334">
    <property type="term" value="P:regulation of cell migration"/>
    <property type="evidence" value="ECO:0007669"/>
    <property type="project" value="InterPro"/>
</dbReference>
<feature type="chain" id="PRO_5029785239" description="Laminin subunit beta-1" evidence="24">
    <location>
        <begin position="30"/>
        <end position="3332"/>
    </location>
</feature>
<dbReference type="GO" id="GO:0005102">
    <property type="term" value="F:signaling receptor binding"/>
    <property type="evidence" value="ECO:0007669"/>
    <property type="project" value="InterPro"/>
</dbReference>
<dbReference type="SMART" id="SM00136">
    <property type="entry name" value="LamNT"/>
    <property type="match status" value="1"/>
</dbReference>
<feature type="domain" description="Laminin EGF-like" evidence="26">
    <location>
        <begin position="450"/>
        <end position="494"/>
    </location>
</feature>
<dbReference type="SMART" id="SM00282">
    <property type="entry name" value="LamG"/>
    <property type="match status" value="5"/>
</dbReference>
<dbReference type="InterPro" id="IPR000742">
    <property type="entry name" value="EGF"/>
</dbReference>
<evidence type="ECO:0000256" key="12">
    <source>
        <dbReference type="ARBA" id="ARBA00065312"/>
    </source>
</evidence>
<feature type="disulfide bond" evidence="21">
    <location>
        <begin position="450"/>
        <end position="462"/>
    </location>
</feature>
<evidence type="ECO:0000259" key="27">
    <source>
        <dbReference type="PROSITE" id="PS51115"/>
    </source>
</evidence>
<evidence type="ECO:0000259" key="28">
    <source>
        <dbReference type="PROSITE" id="PS51117"/>
    </source>
</evidence>
<evidence type="ECO:0000313" key="30">
    <source>
        <dbReference type="Proteomes" id="UP000593565"/>
    </source>
</evidence>
<gene>
    <name evidence="29" type="ORF">AMELA_G00059720</name>
</gene>
<proteinExistence type="predicted"/>
<dbReference type="Pfam" id="PF24973">
    <property type="entry name" value="EGF_LMN_ATRN"/>
    <property type="match status" value="1"/>
</dbReference>
<feature type="domain" description="Laminin EGF-like" evidence="26">
    <location>
        <begin position="540"/>
        <end position="585"/>
    </location>
</feature>
<feature type="disulfide bond" evidence="21">
    <location>
        <begin position="1289"/>
        <end position="1298"/>
    </location>
</feature>
<evidence type="ECO:0000256" key="10">
    <source>
        <dbReference type="ARBA" id="ARBA00023180"/>
    </source>
</evidence>